<evidence type="ECO:0000313" key="12">
    <source>
        <dbReference type="Proteomes" id="UP000054007"/>
    </source>
</evidence>
<gene>
    <name evidence="11" type="ORF">CYLTODRAFT_418300</name>
</gene>
<evidence type="ECO:0000256" key="6">
    <source>
        <dbReference type="ARBA" id="ARBA00022824"/>
    </source>
</evidence>
<dbReference type="Gene3D" id="3.40.50.300">
    <property type="entry name" value="P-loop containing nucleotide triphosphate hydrolases"/>
    <property type="match status" value="1"/>
</dbReference>
<dbReference type="AlphaFoldDB" id="A0A0D7BNQ3"/>
<dbReference type="InterPro" id="IPR027417">
    <property type="entry name" value="P-loop_NTPase"/>
</dbReference>
<proteinExistence type="inferred from homology"/>
<keyword evidence="4" id="KW-0812">Transmembrane</keyword>
<evidence type="ECO:0000256" key="5">
    <source>
        <dbReference type="ARBA" id="ARBA00022741"/>
    </source>
</evidence>
<evidence type="ECO:0000256" key="1">
    <source>
        <dbReference type="ARBA" id="ARBA00004389"/>
    </source>
</evidence>
<dbReference type="InterPro" id="IPR024156">
    <property type="entry name" value="Small_GTPase_ARF"/>
</dbReference>
<dbReference type="STRING" id="1314674.A0A0D7BNQ3"/>
<keyword evidence="11" id="KW-0378">Hydrolase</keyword>
<dbReference type="GO" id="GO:0005525">
    <property type="term" value="F:GTP binding"/>
    <property type="evidence" value="ECO:0007669"/>
    <property type="project" value="UniProtKB-KW"/>
</dbReference>
<keyword evidence="7" id="KW-1133">Transmembrane helix</keyword>
<dbReference type="InterPro" id="IPR019009">
    <property type="entry name" value="SRP_receptor_beta_su"/>
</dbReference>
<evidence type="ECO:0000256" key="9">
    <source>
        <dbReference type="ARBA" id="ARBA00023136"/>
    </source>
</evidence>
<keyword evidence="8" id="KW-0342">GTP-binding</keyword>
<keyword evidence="9" id="KW-0472">Membrane</keyword>
<organism evidence="11 12">
    <name type="scientific">Cylindrobasidium torrendii FP15055 ss-10</name>
    <dbReference type="NCBI Taxonomy" id="1314674"/>
    <lineage>
        <taxon>Eukaryota</taxon>
        <taxon>Fungi</taxon>
        <taxon>Dikarya</taxon>
        <taxon>Basidiomycota</taxon>
        <taxon>Agaricomycotina</taxon>
        <taxon>Agaricomycetes</taxon>
        <taxon>Agaricomycetidae</taxon>
        <taxon>Agaricales</taxon>
        <taxon>Marasmiineae</taxon>
        <taxon>Physalacriaceae</taxon>
        <taxon>Cylindrobasidium</taxon>
    </lineage>
</organism>
<evidence type="ECO:0000256" key="10">
    <source>
        <dbReference type="ARBA" id="ARBA00023170"/>
    </source>
</evidence>
<dbReference type="Pfam" id="PF09439">
    <property type="entry name" value="SRPRB"/>
    <property type="match status" value="1"/>
</dbReference>
<comment type="similarity">
    <text evidence="2">Belongs to the SRP receptor beta subunit family.</text>
</comment>
<dbReference type="SUPFAM" id="SSF52540">
    <property type="entry name" value="P-loop containing nucleoside triphosphate hydrolases"/>
    <property type="match status" value="1"/>
</dbReference>
<keyword evidence="6" id="KW-0256">Endoplasmic reticulum</keyword>
<comment type="subcellular location">
    <subcellularLocation>
        <location evidence="1">Endoplasmic reticulum membrane</location>
        <topology evidence="1">Single-pass membrane protein</topology>
    </subcellularLocation>
</comment>
<accession>A0A0D7BNQ3</accession>
<evidence type="ECO:0000256" key="4">
    <source>
        <dbReference type="ARBA" id="ARBA00022692"/>
    </source>
</evidence>
<sequence>MSEFLLLASALAAVFLLLVVFLFSRRSVATRRGSSVLLVGAADAGKTSIFSKLAYDNPLPSHTSLQTNVSTFLLEGEKRIQIVDTPGHPRIRDQFRDHLEDARVVVFVVDSSTVSRNGAEVAEHLHLIMHAISNLPASHKLPTLLVLAHKADLLKTTSTTNEASSGTHALNRVRTVLERELEKRKTVQANGLGVEKLGEDAEKSDVMGGLECSGPTFTFDHWDGGECLLIATSSKTEGGLDSLSDALVASQ</sequence>
<feature type="non-terminal residue" evidence="11">
    <location>
        <position position="1"/>
    </location>
</feature>
<dbReference type="GO" id="GO:0005789">
    <property type="term" value="C:endoplasmic reticulum membrane"/>
    <property type="evidence" value="ECO:0007669"/>
    <property type="project" value="UniProtKB-SubCell"/>
</dbReference>
<evidence type="ECO:0000256" key="8">
    <source>
        <dbReference type="ARBA" id="ARBA00023134"/>
    </source>
</evidence>
<protein>
    <recommendedName>
        <fullName evidence="3">Signal recognition particle receptor subunit beta</fullName>
    </recommendedName>
</protein>
<keyword evidence="10" id="KW-0675">Receptor</keyword>
<evidence type="ECO:0000256" key="2">
    <source>
        <dbReference type="ARBA" id="ARBA00005619"/>
    </source>
</evidence>
<dbReference type="PANTHER" id="PTHR11711">
    <property type="entry name" value="ADP RIBOSYLATION FACTOR-RELATED"/>
    <property type="match status" value="1"/>
</dbReference>
<keyword evidence="5" id="KW-0547">Nucleotide-binding</keyword>
<reference evidence="11 12" key="1">
    <citation type="journal article" date="2015" name="Fungal Genet. Biol.">
        <title>Evolution of novel wood decay mechanisms in Agaricales revealed by the genome sequences of Fistulina hepatica and Cylindrobasidium torrendii.</title>
        <authorList>
            <person name="Floudas D."/>
            <person name="Held B.W."/>
            <person name="Riley R."/>
            <person name="Nagy L.G."/>
            <person name="Koehler G."/>
            <person name="Ransdell A.S."/>
            <person name="Younus H."/>
            <person name="Chow J."/>
            <person name="Chiniquy J."/>
            <person name="Lipzen A."/>
            <person name="Tritt A."/>
            <person name="Sun H."/>
            <person name="Haridas S."/>
            <person name="LaButti K."/>
            <person name="Ohm R.A."/>
            <person name="Kues U."/>
            <person name="Blanchette R.A."/>
            <person name="Grigoriev I.V."/>
            <person name="Minto R.E."/>
            <person name="Hibbett D.S."/>
        </authorList>
    </citation>
    <scope>NUCLEOTIDE SEQUENCE [LARGE SCALE GENOMIC DNA]</scope>
    <source>
        <strain evidence="11 12">FP15055 ss-10</strain>
    </source>
</reference>
<dbReference type="GO" id="GO:0016787">
    <property type="term" value="F:hydrolase activity"/>
    <property type="evidence" value="ECO:0007669"/>
    <property type="project" value="UniProtKB-KW"/>
</dbReference>
<evidence type="ECO:0000313" key="11">
    <source>
        <dbReference type="EMBL" id="KIY72117.1"/>
    </source>
</evidence>
<evidence type="ECO:0000256" key="3">
    <source>
        <dbReference type="ARBA" id="ARBA00020256"/>
    </source>
</evidence>
<name>A0A0D7BNQ3_9AGAR</name>
<dbReference type="EMBL" id="KN880447">
    <property type="protein sequence ID" value="KIY72117.1"/>
    <property type="molecule type" value="Genomic_DNA"/>
</dbReference>
<dbReference type="Proteomes" id="UP000054007">
    <property type="component" value="Unassembled WGS sequence"/>
</dbReference>
<dbReference type="OrthoDB" id="41266at2759"/>
<evidence type="ECO:0000256" key="7">
    <source>
        <dbReference type="ARBA" id="ARBA00022989"/>
    </source>
</evidence>
<keyword evidence="12" id="KW-1185">Reference proteome</keyword>